<dbReference type="Pfam" id="PF07963">
    <property type="entry name" value="N_methyl"/>
    <property type="match status" value="1"/>
</dbReference>
<evidence type="ECO:0000256" key="1">
    <source>
        <dbReference type="SAM" id="Phobius"/>
    </source>
</evidence>
<keyword evidence="1" id="KW-1133">Transmembrane helix</keyword>
<dbReference type="EMBL" id="JAWCUA010000010">
    <property type="protein sequence ID" value="MDU0114207.1"/>
    <property type="molecule type" value="Genomic_DNA"/>
</dbReference>
<sequence>MQYSKTEFAARKLTQGSSLIEVLVALIIFSIGMLGIVGVQLSHSRSAQITNQFIQANLIVTNLANRLILNKQHIFTTQTQGLSHSYFFPESYDFAQLGGCQGSHYQCFCLEPPINITNCRTTTNLNISLCNNTQVALFDIYEVSCMLALMSNDATISIHPTVLNTTSVLLEIALIWPSLSSPQTTKSSGCQQTLQALNKAVTRYVCYSQQLVLTEATYES</sequence>
<organism evidence="2 3">
    <name type="scientific">Psychrosphaera aquimarina</name>
    <dbReference type="NCBI Taxonomy" id="2044854"/>
    <lineage>
        <taxon>Bacteria</taxon>
        <taxon>Pseudomonadati</taxon>
        <taxon>Pseudomonadota</taxon>
        <taxon>Gammaproteobacteria</taxon>
        <taxon>Alteromonadales</taxon>
        <taxon>Pseudoalteromonadaceae</taxon>
        <taxon>Psychrosphaera</taxon>
    </lineage>
</organism>
<accession>A0ABU3R402</accession>
<evidence type="ECO:0000313" key="2">
    <source>
        <dbReference type="EMBL" id="MDU0114207.1"/>
    </source>
</evidence>
<gene>
    <name evidence="2" type="ORF">RT723_14660</name>
</gene>
<dbReference type="Proteomes" id="UP001257914">
    <property type="component" value="Unassembled WGS sequence"/>
</dbReference>
<comment type="caution">
    <text evidence="2">The sequence shown here is derived from an EMBL/GenBank/DDBJ whole genome shotgun (WGS) entry which is preliminary data.</text>
</comment>
<protein>
    <submittedName>
        <fullName evidence="2">Prepilin-type N-terminal cleavage/methylation domain-containing protein</fullName>
    </submittedName>
</protein>
<evidence type="ECO:0000313" key="3">
    <source>
        <dbReference type="Proteomes" id="UP001257914"/>
    </source>
</evidence>
<keyword evidence="3" id="KW-1185">Reference proteome</keyword>
<feature type="transmembrane region" description="Helical" evidence="1">
    <location>
        <begin position="20"/>
        <end position="41"/>
    </location>
</feature>
<dbReference type="RefSeq" id="WP_315947817.1">
    <property type="nucleotide sequence ID" value="NZ_JAWCUA010000010.1"/>
</dbReference>
<reference evidence="2 3" key="1">
    <citation type="submission" date="2023-10" db="EMBL/GenBank/DDBJ databases">
        <title>Psychrosphaera aquimaarina strain SW33 isolated from seawater.</title>
        <authorList>
            <person name="Bayburt H."/>
            <person name="Kim J.M."/>
            <person name="Choi B.J."/>
            <person name="Jeon C.O."/>
        </authorList>
    </citation>
    <scope>NUCLEOTIDE SEQUENCE [LARGE SCALE GENOMIC DNA]</scope>
    <source>
        <strain evidence="2 3">KCTC 52743</strain>
    </source>
</reference>
<keyword evidence="1" id="KW-0812">Transmembrane</keyword>
<keyword evidence="1" id="KW-0472">Membrane</keyword>
<name>A0ABU3R402_9GAMM</name>
<dbReference type="InterPro" id="IPR012902">
    <property type="entry name" value="N_methyl_site"/>
</dbReference>
<proteinExistence type="predicted"/>
<dbReference type="NCBIfam" id="TIGR02532">
    <property type="entry name" value="IV_pilin_GFxxxE"/>
    <property type="match status" value="1"/>
</dbReference>